<dbReference type="Pfam" id="PF19933">
    <property type="entry name" value="DUF6396"/>
    <property type="match status" value="1"/>
</dbReference>
<keyword evidence="3" id="KW-1185">Reference proteome</keyword>
<dbReference type="AlphaFoldDB" id="A0A7X2IUZ7"/>
<reference evidence="2 3" key="1">
    <citation type="submission" date="2019-11" db="EMBL/GenBank/DDBJ databases">
        <title>Novel species isolated from a subtropical stream in China.</title>
        <authorList>
            <person name="Lu H."/>
        </authorList>
    </citation>
    <scope>NUCLEOTIDE SEQUENCE [LARGE SCALE GENOMIC DNA]</scope>
    <source>
        <strain evidence="2 3">FT92W</strain>
    </source>
</reference>
<name>A0A7X2IUZ7_9BURK</name>
<dbReference type="InterPro" id="IPR050767">
    <property type="entry name" value="Sel1_AlgK"/>
</dbReference>
<evidence type="ECO:0000259" key="1">
    <source>
        <dbReference type="Pfam" id="PF19933"/>
    </source>
</evidence>
<dbReference type="InterPro" id="IPR006597">
    <property type="entry name" value="Sel1-like"/>
</dbReference>
<evidence type="ECO:0000313" key="2">
    <source>
        <dbReference type="EMBL" id="MRV76297.1"/>
    </source>
</evidence>
<dbReference type="RefSeq" id="WP_154381673.1">
    <property type="nucleotide sequence ID" value="NZ_WKJJ01000030.1"/>
</dbReference>
<organism evidence="2 3">
    <name type="scientific">Pseudoduganella rivuli</name>
    <dbReference type="NCBI Taxonomy" id="2666085"/>
    <lineage>
        <taxon>Bacteria</taxon>
        <taxon>Pseudomonadati</taxon>
        <taxon>Pseudomonadota</taxon>
        <taxon>Betaproteobacteria</taxon>
        <taxon>Burkholderiales</taxon>
        <taxon>Oxalobacteraceae</taxon>
        <taxon>Telluria group</taxon>
        <taxon>Pseudoduganella</taxon>
    </lineage>
</organism>
<accession>A0A7X2IUZ7</accession>
<dbReference type="Gene3D" id="1.25.40.10">
    <property type="entry name" value="Tetratricopeptide repeat domain"/>
    <property type="match status" value="1"/>
</dbReference>
<gene>
    <name evidence="2" type="ORF">GJ700_31765</name>
</gene>
<dbReference type="InterPro" id="IPR011990">
    <property type="entry name" value="TPR-like_helical_dom_sf"/>
</dbReference>
<dbReference type="Proteomes" id="UP000446768">
    <property type="component" value="Unassembled WGS sequence"/>
</dbReference>
<dbReference type="PANTHER" id="PTHR11102">
    <property type="entry name" value="SEL-1-LIKE PROTEIN"/>
    <property type="match status" value="1"/>
</dbReference>
<dbReference type="PANTHER" id="PTHR11102:SF160">
    <property type="entry name" value="ERAD-ASSOCIATED E3 UBIQUITIN-PROTEIN LIGASE COMPONENT HRD3"/>
    <property type="match status" value="1"/>
</dbReference>
<evidence type="ECO:0000313" key="3">
    <source>
        <dbReference type="Proteomes" id="UP000446768"/>
    </source>
</evidence>
<feature type="domain" description="DUF6396" evidence="1">
    <location>
        <begin position="262"/>
        <end position="327"/>
    </location>
</feature>
<dbReference type="SUPFAM" id="SSF81901">
    <property type="entry name" value="HCP-like"/>
    <property type="match status" value="1"/>
</dbReference>
<dbReference type="InterPro" id="IPR045653">
    <property type="entry name" value="DUF6396"/>
</dbReference>
<dbReference type="Pfam" id="PF08238">
    <property type="entry name" value="Sel1"/>
    <property type="match status" value="1"/>
</dbReference>
<comment type="caution">
    <text evidence="2">The sequence shown here is derived from an EMBL/GenBank/DDBJ whole genome shotgun (WGS) entry which is preliminary data.</text>
</comment>
<sequence length="533" mass="59969">MKQSVEIKLRLIGCVLLIAAGVIGNAMTNPIYKLPRNQELPLFHPHTEKFDCVSEVAAVPPVDAQAHAWFLEARKLEDFHLFPEERDYPKIVRLTRQAADRRHWQAMINLASFYIEGFDPKHGVGDAVMLVEEAMQLGIPAAYDRMGIYHMNGTGVTPDATRAYAFLQKAAQMGNSYALAYLAKKLYTNRDEGDSWSNIPVATKMMECAFGQGNMEVAFWLHDSYRVPRGADGKIVESPTAETKSKALRLLHEATKQGGEPSASKLYLQFDGSSDKYHMLPAAIDKARAKRYVKLSDALGFDHRRRFPNLDKMLPLPPADLPPWDGTRDSLLNAVMGVTFSPALPPETPRPAGDRYFVDPAYRLRKTAETTNAQKAPFGGYWQPLVNGQAVKDRPPALYEKNEPFPVMYVPGEYASKPLTDVTWVYHITIRNTEYEVDPIALPGLTRTVPRPAKPVTHRSHEVCTVGGIWQPWVPESHPLQAIVNQPWRQVFLLKGQPFPQPRRDWLLELDEKDLTWHLMEQSGPGMVPKIGG</sequence>
<dbReference type="SMART" id="SM00671">
    <property type="entry name" value="SEL1"/>
    <property type="match status" value="1"/>
</dbReference>
<protein>
    <recommendedName>
        <fullName evidence="1">DUF6396 domain-containing protein</fullName>
    </recommendedName>
</protein>
<proteinExistence type="predicted"/>
<dbReference type="EMBL" id="WKJJ01000030">
    <property type="protein sequence ID" value="MRV76297.1"/>
    <property type="molecule type" value="Genomic_DNA"/>
</dbReference>